<organism evidence="2 3">
    <name type="scientific">Candidatus Mediterraneibacter stercorigallinarum</name>
    <dbReference type="NCBI Taxonomy" id="2838686"/>
    <lineage>
        <taxon>Bacteria</taxon>
        <taxon>Bacillati</taxon>
        <taxon>Bacillota</taxon>
        <taxon>Clostridia</taxon>
        <taxon>Lachnospirales</taxon>
        <taxon>Lachnospiraceae</taxon>
        <taxon>Mediterraneibacter</taxon>
    </lineage>
</organism>
<comment type="caution">
    <text evidence="2">The sequence shown here is derived from an EMBL/GenBank/DDBJ whole genome shotgun (WGS) entry which is preliminary data.</text>
</comment>
<proteinExistence type="predicted"/>
<keyword evidence="1" id="KW-0812">Transmembrane</keyword>
<name>A0A9D2IJQ1_9FIRM</name>
<dbReference type="AlphaFoldDB" id="A0A9D2IJQ1"/>
<gene>
    <name evidence="2" type="ORF">H9817_06890</name>
</gene>
<evidence type="ECO:0000313" key="3">
    <source>
        <dbReference type="Proteomes" id="UP000824017"/>
    </source>
</evidence>
<feature type="transmembrane region" description="Helical" evidence="1">
    <location>
        <begin position="96"/>
        <end position="117"/>
    </location>
</feature>
<dbReference type="SUPFAM" id="SSF50985">
    <property type="entry name" value="RCC1/BLIP-II"/>
    <property type="match status" value="1"/>
</dbReference>
<dbReference type="InterPro" id="IPR009091">
    <property type="entry name" value="RCC1/BLIP-II"/>
</dbReference>
<reference evidence="2" key="2">
    <citation type="submission" date="2021-04" db="EMBL/GenBank/DDBJ databases">
        <authorList>
            <person name="Gilroy R."/>
        </authorList>
    </citation>
    <scope>NUCLEOTIDE SEQUENCE</scope>
    <source>
        <strain evidence="2">ChiGjej1B1-13045</strain>
    </source>
</reference>
<keyword evidence="1" id="KW-0472">Membrane</keyword>
<keyword evidence="1" id="KW-1133">Transmembrane helix</keyword>
<dbReference type="PANTHER" id="PTHR45982">
    <property type="entry name" value="REGULATOR OF CHROMOSOME CONDENSATION"/>
    <property type="match status" value="1"/>
</dbReference>
<dbReference type="EMBL" id="DXCD01000178">
    <property type="protein sequence ID" value="HIZ13633.1"/>
    <property type="molecule type" value="Genomic_DNA"/>
</dbReference>
<reference evidence="2" key="1">
    <citation type="journal article" date="2021" name="PeerJ">
        <title>Extensive microbial diversity within the chicken gut microbiome revealed by metagenomics and culture.</title>
        <authorList>
            <person name="Gilroy R."/>
            <person name="Ravi A."/>
            <person name="Getino M."/>
            <person name="Pursley I."/>
            <person name="Horton D.L."/>
            <person name="Alikhan N.F."/>
            <person name="Baker D."/>
            <person name="Gharbi K."/>
            <person name="Hall N."/>
            <person name="Watson M."/>
            <person name="Adriaenssens E.M."/>
            <person name="Foster-Nyarko E."/>
            <person name="Jarju S."/>
            <person name="Secka A."/>
            <person name="Antonio M."/>
            <person name="Oren A."/>
            <person name="Chaudhuri R.R."/>
            <person name="La Ragione R."/>
            <person name="Hildebrand F."/>
            <person name="Pallen M.J."/>
        </authorList>
    </citation>
    <scope>NUCLEOTIDE SEQUENCE</scope>
    <source>
        <strain evidence="2">ChiGjej1B1-13045</strain>
    </source>
</reference>
<feature type="transmembrane region" description="Helical" evidence="1">
    <location>
        <begin position="406"/>
        <end position="426"/>
    </location>
</feature>
<evidence type="ECO:0000313" key="2">
    <source>
        <dbReference type="EMBL" id="HIZ13633.1"/>
    </source>
</evidence>
<evidence type="ECO:0000256" key="1">
    <source>
        <dbReference type="SAM" id="Phobius"/>
    </source>
</evidence>
<dbReference type="PANTHER" id="PTHR45982:SF1">
    <property type="entry name" value="REGULATOR OF CHROMOSOME CONDENSATION"/>
    <property type="match status" value="1"/>
</dbReference>
<protein>
    <submittedName>
        <fullName evidence="2">Uncharacterized protein</fullName>
    </submittedName>
</protein>
<feature type="transmembrane region" description="Helical" evidence="1">
    <location>
        <begin position="253"/>
        <end position="274"/>
    </location>
</feature>
<dbReference type="Proteomes" id="UP000824017">
    <property type="component" value="Unassembled WGS sequence"/>
</dbReference>
<dbReference type="Gene3D" id="2.130.10.30">
    <property type="entry name" value="Regulator of chromosome condensation 1/beta-lactamase-inhibitor protein II"/>
    <property type="match status" value="1"/>
</dbReference>
<sequence length="742" mass="83503">MEKNMHNGMQKPEEIISGPDFICDPVPYEYRKYYERRKGRHHVAAGIFAAAMIFGGVILNNLLNLLGYDGGFSETVRQILGVGHIRYVFMQTASDLLRALVVYFLPLFGLVKWHAYLTEKTYGKKIKEYGKGWYAGTFTPEFLVTENQEGERKFYYYNDIASVEETAESYHIACAGEELTIPKMYLDRDSARSVRHHLMRYCGACYEQSFVEEQDSVQLVIPWKDGSGQQEIEKGYMSYVRSRCRFYYTETKMWLLGLCLCYLLRLAMGDFSILSIEARVGLVIAVLVIPISRGTLLLMAKLAVKKRRQRIQSGTPVVMEIGKSGFYYQNDEKQKGNSCGWTSWGAIKEICEGKDFIIIGKVYFDKKIFTKDQMGQIRALCQKYAGRKYHFIGVESQGFGETARTFMPILCYVALMAAVFAAQNGWRAGTDDSSRIEVFYKSGSEEENQESEDDAAVNKQGSREPIYVLTPDKNSLYLTATDVYMNDCYSSYETNETGGFYISADGILYGASSNSYGELGLGNTDSYMNAKGFYREMEVARGVKHVALGNEFMTYLTDSGVLMGTGNLPAAGSSYVPVELMGDVQYAKCSDYGMIILKEDGSVWCAGTLYDEAGNVIREYSGFEQVMDHAVFATAGARTMAVIQTDGTLWMWGDNGKQQCGVNTRVAGSFAEPVQVRESVRMVWLDRLSFSSSREYPEYLAEEPDPYVSDRTYIVQEDGETYACGEGLEGETAFVKVMVSEE</sequence>
<dbReference type="InterPro" id="IPR051553">
    <property type="entry name" value="Ran_GTPase-activating"/>
</dbReference>
<accession>A0A9D2IJQ1</accession>
<feature type="transmembrane region" description="Helical" evidence="1">
    <location>
        <begin position="280"/>
        <end position="300"/>
    </location>
</feature>
<feature type="transmembrane region" description="Helical" evidence="1">
    <location>
        <begin position="43"/>
        <end position="63"/>
    </location>
</feature>